<sequence length="50" mass="5826">VRPKQTWHLSHLEELKHAGLPWEAIKKTETGKSSKQVLRFYAPEAAERNK</sequence>
<organism evidence="1">
    <name type="scientific">Arion vulgaris</name>
    <dbReference type="NCBI Taxonomy" id="1028688"/>
    <lineage>
        <taxon>Eukaryota</taxon>
        <taxon>Metazoa</taxon>
        <taxon>Spiralia</taxon>
        <taxon>Lophotrochozoa</taxon>
        <taxon>Mollusca</taxon>
        <taxon>Gastropoda</taxon>
        <taxon>Heterobranchia</taxon>
        <taxon>Euthyneura</taxon>
        <taxon>Panpulmonata</taxon>
        <taxon>Eupulmonata</taxon>
        <taxon>Stylommatophora</taxon>
        <taxon>Helicina</taxon>
        <taxon>Arionoidea</taxon>
        <taxon>Arionidae</taxon>
        <taxon>Arion</taxon>
    </lineage>
</organism>
<feature type="non-terminal residue" evidence="1">
    <location>
        <position position="1"/>
    </location>
</feature>
<accession>A0A0B7BNM6</accession>
<evidence type="ECO:0000313" key="1">
    <source>
        <dbReference type="EMBL" id="CEK93931.1"/>
    </source>
</evidence>
<proteinExistence type="predicted"/>
<gene>
    <name evidence="1" type="primary">ORF198011</name>
</gene>
<reference evidence="1" key="1">
    <citation type="submission" date="2014-12" db="EMBL/GenBank/DDBJ databases">
        <title>Insight into the proteome of Arion vulgaris.</title>
        <authorList>
            <person name="Aradska J."/>
            <person name="Bulat T."/>
            <person name="Smidak R."/>
            <person name="Sarate P."/>
            <person name="Gangsoo J."/>
            <person name="Sialana F."/>
            <person name="Bilban M."/>
            <person name="Lubec G."/>
        </authorList>
    </citation>
    <scope>NUCLEOTIDE SEQUENCE</scope>
    <source>
        <tissue evidence="1">Skin</tissue>
    </source>
</reference>
<dbReference type="EMBL" id="HACG01047066">
    <property type="protein sequence ID" value="CEK93931.1"/>
    <property type="molecule type" value="Transcribed_RNA"/>
</dbReference>
<protein>
    <submittedName>
        <fullName evidence="1">Uncharacterized protein</fullName>
    </submittedName>
</protein>
<name>A0A0B7BNM6_9EUPU</name>
<dbReference type="AlphaFoldDB" id="A0A0B7BNM6"/>